<dbReference type="InterPro" id="IPR011576">
    <property type="entry name" value="Pyridox_Oxase_N"/>
</dbReference>
<dbReference type="GO" id="GO:0005829">
    <property type="term" value="C:cytosol"/>
    <property type="evidence" value="ECO:0007669"/>
    <property type="project" value="TreeGrafter"/>
</dbReference>
<dbReference type="GO" id="GO:0016627">
    <property type="term" value="F:oxidoreductase activity, acting on the CH-CH group of donors"/>
    <property type="evidence" value="ECO:0007669"/>
    <property type="project" value="TreeGrafter"/>
</dbReference>
<evidence type="ECO:0000313" key="3">
    <source>
        <dbReference type="EMBL" id="PZG43250.1"/>
    </source>
</evidence>
<protein>
    <submittedName>
        <fullName evidence="3">PPOX class F420-dependent oxidoreductase</fullName>
    </submittedName>
</protein>
<evidence type="ECO:0000256" key="1">
    <source>
        <dbReference type="ARBA" id="ARBA00023002"/>
    </source>
</evidence>
<dbReference type="NCBIfam" id="TIGR03618">
    <property type="entry name" value="Rv1155_F420"/>
    <property type="match status" value="1"/>
</dbReference>
<dbReference type="PANTHER" id="PTHR35176">
    <property type="entry name" value="HEME OXYGENASE HI_0854-RELATED"/>
    <property type="match status" value="1"/>
</dbReference>
<dbReference type="InterPro" id="IPR019920">
    <property type="entry name" value="F420-binding_dom_put"/>
</dbReference>
<dbReference type="Gene3D" id="2.30.110.10">
    <property type="entry name" value="Electron Transport, Fmn-binding Protein, Chain A"/>
    <property type="match status" value="1"/>
</dbReference>
<sequence>MPATMNEATRRLLDGRNFATVATLNPDGSPHTSVVWVMREGDAVLFTTTERRRKARNLAADPRISLSIFEMGDPYNYAEIRGTAELLEDPGKTLGRTLSHKYVGEDPPPEPADVLRLIVRVTPQKVFHASFG</sequence>
<feature type="domain" description="Pyridoxamine 5'-phosphate oxidase N-terminal" evidence="2">
    <location>
        <begin position="5"/>
        <end position="127"/>
    </location>
</feature>
<dbReference type="GO" id="GO:0070967">
    <property type="term" value="F:coenzyme F420 binding"/>
    <property type="evidence" value="ECO:0007669"/>
    <property type="project" value="TreeGrafter"/>
</dbReference>
<dbReference type="InterPro" id="IPR052019">
    <property type="entry name" value="F420H2_bilvrd_red/Heme_oxyg"/>
</dbReference>
<organism evidence="3 4">
    <name type="scientific">Spongiactinospora gelatinilytica</name>
    <dbReference type="NCBI Taxonomy" id="2666298"/>
    <lineage>
        <taxon>Bacteria</taxon>
        <taxon>Bacillati</taxon>
        <taxon>Actinomycetota</taxon>
        <taxon>Actinomycetes</taxon>
        <taxon>Streptosporangiales</taxon>
        <taxon>Streptosporangiaceae</taxon>
        <taxon>Spongiactinospora</taxon>
    </lineage>
</organism>
<reference evidence="3 4" key="1">
    <citation type="submission" date="2018-01" db="EMBL/GenBank/DDBJ databases">
        <title>Draft genome sequence of Sphaerisporangium sp. 7K107.</title>
        <authorList>
            <person name="Sahin N."/>
            <person name="Saygin H."/>
            <person name="Ay H."/>
        </authorList>
    </citation>
    <scope>NUCLEOTIDE SEQUENCE [LARGE SCALE GENOMIC DNA]</scope>
    <source>
        <strain evidence="3 4">7K107</strain>
    </source>
</reference>
<evidence type="ECO:0000259" key="2">
    <source>
        <dbReference type="Pfam" id="PF01243"/>
    </source>
</evidence>
<dbReference type="SUPFAM" id="SSF50475">
    <property type="entry name" value="FMN-binding split barrel"/>
    <property type="match status" value="1"/>
</dbReference>
<name>A0A2W2GZX9_9ACTN</name>
<dbReference type="EMBL" id="POUA01000140">
    <property type="protein sequence ID" value="PZG43250.1"/>
    <property type="molecule type" value="Genomic_DNA"/>
</dbReference>
<gene>
    <name evidence="3" type="ORF">C1I98_18630</name>
</gene>
<comment type="caution">
    <text evidence="3">The sequence shown here is derived from an EMBL/GenBank/DDBJ whole genome shotgun (WGS) entry which is preliminary data.</text>
</comment>
<evidence type="ECO:0000313" key="4">
    <source>
        <dbReference type="Proteomes" id="UP000248544"/>
    </source>
</evidence>
<dbReference type="Proteomes" id="UP000248544">
    <property type="component" value="Unassembled WGS sequence"/>
</dbReference>
<dbReference type="InterPro" id="IPR012349">
    <property type="entry name" value="Split_barrel_FMN-bd"/>
</dbReference>
<dbReference type="PANTHER" id="PTHR35176:SF6">
    <property type="entry name" value="HEME OXYGENASE HI_0854-RELATED"/>
    <property type="match status" value="1"/>
</dbReference>
<dbReference type="Pfam" id="PF01243">
    <property type="entry name" value="PNPOx_N"/>
    <property type="match status" value="1"/>
</dbReference>
<proteinExistence type="predicted"/>
<keyword evidence="4" id="KW-1185">Reference proteome</keyword>
<keyword evidence="1" id="KW-0560">Oxidoreductase</keyword>
<dbReference type="AlphaFoldDB" id="A0A2W2GZX9"/>
<accession>A0A2W2GZX9</accession>